<gene>
    <name evidence="6" type="ORF">KUCA_T00005690001</name>
</gene>
<proteinExistence type="predicted"/>
<reference evidence="6" key="1">
    <citation type="submission" date="2013-12" db="EMBL/GenBank/DDBJ databases">
        <authorList>
            <person name="Genoscope - CEA"/>
        </authorList>
    </citation>
    <scope>NUCLEOTIDE SEQUENCE</scope>
    <source>
        <strain evidence="6">CBS 1993</strain>
    </source>
</reference>
<protein>
    <submittedName>
        <fullName evidence="6">Uncharacterized protein</fullName>
    </submittedName>
</protein>
<sequence>MDLDQVGGSDFGPVFKVVNIVVSAVSNSRSQPDCTILRRFISPSWEGEYVSIHLEANGLCGLNTNTFYLVYLFLGTVLVNGNIFGIIGGVIVLLVGAVYVALEFIPSIEPPANMQNGGSMISDDVEDII</sequence>
<dbReference type="HOGENOM" id="CLU_120579_0_0_1"/>
<evidence type="ECO:0000313" key="6">
    <source>
        <dbReference type="EMBL" id="CDK29697.1"/>
    </source>
</evidence>
<evidence type="ECO:0000256" key="1">
    <source>
        <dbReference type="ARBA" id="ARBA00004141"/>
    </source>
</evidence>
<organism evidence="6 7">
    <name type="scientific">Kuraishia capsulata CBS 1993</name>
    <dbReference type="NCBI Taxonomy" id="1382522"/>
    <lineage>
        <taxon>Eukaryota</taxon>
        <taxon>Fungi</taxon>
        <taxon>Dikarya</taxon>
        <taxon>Ascomycota</taxon>
        <taxon>Saccharomycotina</taxon>
        <taxon>Pichiomycetes</taxon>
        <taxon>Pichiales</taxon>
        <taxon>Pichiaceae</taxon>
        <taxon>Kuraishia</taxon>
    </lineage>
</organism>
<dbReference type="Proteomes" id="UP000019384">
    <property type="component" value="Unassembled WGS sequence"/>
</dbReference>
<dbReference type="RefSeq" id="XP_022461680.1">
    <property type="nucleotide sequence ID" value="XM_022601407.1"/>
</dbReference>
<evidence type="ECO:0000313" key="7">
    <source>
        <dbReference type="Proteomes" id="UP000019384"/>
    </source>
</evidence>
<dbReference type="InterPro" id="IPR013714">
    <property type="entry name" value="Golgi_TVP15"/>
</dbReference>
<evidence type="ECO:0000256" key="3">
    <source>
        <dbReference type="ARBA" id="ARBA00022989"/>
    </source>
</evidence>
<evidence type="ECO:0000256" key="2">
    <source>
        <dbReference type="ARBA" id="ARBA00022692"/>
    </source>
</evidence>
<evidence type="ECO:0000256" key="5">
    <source>
        <dbReference type="SAM" id="Phobius"/>
    </source>
</evidence>
<name>W6MV04_9ASCO</name>
<dbReference type="EMBL" id="HG793131">
    <property type="protein sequence ID" value="CDK29697.1"/>
    <property type="molecule type" value="Genomic_DNA"/>
</dbReference>
<keyword evidence="7" id="KW-1185">Reference proteome</keyword>
<evidence type="ECO:0000256" key="4">
    <source>
        <dbReference type="ARBA" id="ARBA00023136"/>
    </source>
</evidence>
<keyword evidence="4 5" id="KW-0472">Membrane</keyword>
<dbReference type="AlphaFoldDB" id="W6MV04"/>
<dbReference type="GO" id="GO:0016020">
    <property type="term" value="C:membrane"/>
    <property type="evidence" value="ECO:0007669"/>
    <property type="project" value="UniProtKB-SubCell"/>
</dbReference>
<feature type="transmembrane region" description="Helical" evidence="5">
    <location>
        <begin position="69"/>
        <end position="102"/>
    </location>
</feature>
<dbReference type="Pfam" id="PF08507">
    <property type="entry name" value="COPI_assoc"/>
    <property type="match status" value="1"/>
</dbReference>
<keyword evidence="3 5" id="KW-1133">Transmembrane helix</keyword>
<dbReference type="GeneID" id="34523068"/>
<accession>W6MV04</accession>
<comment type="subcellular location">
    <subcellularLocation>
        <location evidence="1">Membrane</location>
        <topology evidence="1">Multi-pass membrane protein</topology>
    </subcellularLocation>
</comment>
<keyword evidence="2 5" id="KW-0812">Transmembrane</keyword>
<reference evidence="6" key="2">
    <citation type="submission" date="2014-02" db="EMBL/GenBank/DDBJ databases">
        <title>Complete DNA sequence of /Kuraishia capsulata/ illustrates novel genomic features among budding yeasts (/Saccharomycotina/).</title>
        <authorList>
            <person name="Morales L."/>
            <person name="Noel B."/>
            <person name="Porcel B."/>
            <person name="Marcet-Houben M."/>
            <person name="Hullo M-F."/>
            <person name="Sacerdot C."/>
            <person name="Tekaia F."/>
            <person name="Leh-Louis V."/>
            <person name="Despons L."/>
            <person name="Khanna V."/>
            <person name="Aury J-M."/>
            <person name="Barbe V."/>
            <person name="Couloux A."/>
            <person name="Labadie K."/>
            <person name="Pelletier E."/>
            <person name="Souciet J-L."/>
            <person name="Boekhout T."/>
            <person name="Gabaldon T."/>
            <person name="Wincker P."/>
            <person name="Dujon B."/>
        </authorList>
    </citation>
    <scope>NUCLEOTIDE SEQUENCE</scope>
    <source>
        <strain evidence="6">CBS 1993</strain>
    </source>
</reference>